<dbReference type="InterPro" id="IPR019734">
    <property type="entry name" value="TPR_rpt"/>
</dbReference>
<dbReference type="EMBL" id="CP001980">
    <property type="protein sequence ID" value="ADQ00009.1"/>
    <property type="molecule type" value="Genomic_DNA"/>
</dbReference>
<gene>
    <name evidence="2" type="ordered locus">HP15_p187g12</name>
</gene>
<dbReference type="Proteomes" id="UP000007077">
    <property type="component" value="Plasmid pHP-187"/>
</dbReference>
<dbReference type="AlphaFoldDB" id="E4PRX4"/>
<accession>E4PRX4</accession>
<dbReference type="PATRIC" id="fig|225937.3.peg.4252"/>
<feature type="repeat" description="TPR" evidence="1">
    <location>
        <begin position="124"/>
        <end position="157"/>
    </location>
</feature>
<geneLocation type="plasmid" evidence="2 3">
    <name>pHP-187</name>
</geneLocation>
<dbReference type="HOGENOM" id="CLU_069566_2_1_6"/>
<organism evidence="2 3">
    <name type="scientific">Marinobacter adhaerens (strain DSM 23420 / HP15)</name>
    <dbReference type="NCBI Taxonomy" id="225937"/>
    <lineage>
        <taxon>Bacteria</taxon>
        <taxon>Pseudomonadati</taxon>
        <taxon>Pseudomonadota</taxon>
        <taxon>Gammaproteobacteria</taxon>
        <taxon>Pseudomonadales</taxon>
        <taxon>Marinobacteraceae</taxon>
        <taxon>Marinobacter</taxon>
    </lineage>
</organism>
<proteinExistence type="predicted"/>
<dbReference type="SUPFAM" id="SSF48452">
    <property type="entry name" value="TPR-like"/>
    <property type="match status" value="1"/>
</dbReference>
<dbReference type="SMART" id="SM00028">
    <property type="entry name" value="TPR"/>
    <property type="match status" value="2"/>
</dbReference>
<dbReference type="PROSITE" id="PS50005">
    <property type="entry name" value="TPR"/>
    <property type="match status" value="1"/>
</dbReference>
<evidence type="ECO:0000313" key="3">
    <source>
        <dbReference type="Proteomes" id="UP000007077"/>
    </source>
</evidence>
<dbReference type="Gene3D" id="1.25.40.10">
    <property type="entry name" value="Tetratricopeptide repeat domain"/>
    <property type="match status" value="1"/>
</dbReference>
<dbReference type="RefSeq" id="WP_014579298.1">
    <property type="nucleotide sequence ID" value="NC_017507.1"/>
</dbReference>
<dbReference type="InterPro" id="IPR011990">
    <property type="entry name" value="TPR-like_helical_dom_sf"/>
</dbReference>
<dbReference type="PROSITE" id="PS51257">
    <property type="entry name" value="PROKAR_LIPOPROTEIN"/>
    <property type="match status" value="1"/>
</dbReference>
<dbReference type="Pfam" id="PF13181">
    <property type="entry name" value="TPR_8"/>
    <property type="match status" value="2"/>
</dbReference>
<reference evidence="2 3" key="1">
    <citation type="journal article" date="2010" name="Stand. Genomic Sci.">
        <title>Complete genome sequence of Marinobacter adhaerens type strain (HP15), a diatom-interacting marine microorganism.</title>
        <authorList>
            <person name="Gardes A."/>
            <person name="Kaeppel E."/>
            <person name="Shehzad A."/>
            <person name="Seebah S."/>
            <person name="Teeling H."/>
            <person name="Yarza P."/>
            <person name="Glockner F.O."/>
            <person name="Grossart H.P."/>
            <person name="Ullrich M.S."/>
        </authorList>
    </citation>
    <scope>NUCLEOTIDE SEQUENCE [LARGE SCALE GENOMIC DNA]</scope>
    <source>
        <strain evidence="3">DSM 23420 / HP15</strain>
        <plasmid evidence="3">Plasmid pHP-187</plasmid>
    </source>
</reference>
<dbReference type="KEGG" id="mad:HP15_p187g12"/>
<sequence length="240" mass="26628">MEKINNDTRFFSRLWTVVWGSLFGLMLTGCAAFSAQEPSVDAGQSSDMIISCSDVIQPEHQVELDAIDGLIESRRYYAGLAKLESLSFDTQAHWLRWAQLLGQVDQLAHSEKIFRAVAGECGSYKAYHGLGVVYVKQQKLDRAVEILSTAKDLAPADASVRNDYGYALMRIGRYDRAAFELRTAFELSEGNASSRQNMIAAYYLVGGDASLSNLQREVGMTDDQIQRGRALARTLLEEAP</sequence>
<reference evidence="3" key="2">
    <citation type="submission" date="2010-02" db="EMBL/GenBank/DDBJ databases">
        <title>Complete genome sequence of Marinobacter adhaerens type strain (HP15).</title>
        <authorList>
            <person name="Gaerdes A.A.M."/>
            <person name="Kaeppel E."/>
            <person name="Shezad A."/>
            <person name="Seebah S."/>
            <person name="Teeling H."/>
            <person name="Yarza P."/>
            <person name="Gloeckner F.O."/>
            <person name="Ullrich M.S."/>
        </authorList>
    </citation>
    <scope>NUCLEOTIDE SEQUENCE [LARGE SCALE GENOMIC DNA]</scope>
    <source>
        <strain evidence="3">DSM 23420 / HP15</strain>
        <plasmid evidence="3">Plasmid pHP-187</plasmid>
    </source>
</reference>
<keyword evidence="1" id="KW-0802">TPR repeat</keyword>
<evidence type="ECO:0000313" key="2">
    <source>
        <dbReference type="EMBL" id="ADQ00009.1"/>
    </source>
</evidence>
<evidence type="ECO:0000256" key="1">
    <source>
        <dbReference type="PROSITE-ProRule" id="PRU00339"/>
    </source>
</evidence>
<protein>
    <submittedName>
        <fullName evidence="2">Tetratricopeptide TPR_2 repeat protein-like protein</fullName>
    </submittedName>
</protein>
<keyword evidence="2" id="KW-0614">Plasmid</keyword>
<name>E4PRX4_MARAH</name>